<accession>A0A4C1WIZ5</accession>
<comment type="caution">
    <text evidence="2">The sequence shown here is derived from an EMBL/GenBank/DDBJ whole genome shotgun (WGS) entry which is preliminary data.</text>
</comment>
<protein>
    <submittedName>
        <fullName evidence="2">Uncharacterized protein</fullName>
    </submittedName>
</protein>
<evidence type="ECO:0000313" key="2">
    <source>
        <dbReference type="EMBL" id="GBP51201.1"/>
    </source>
</evidence>
<name>A0A4C1WIZ5_EUMVA</name>
<proteinExistence type="predicted"/>
<reference evidence="2 3" key="1">
    <citation type="journal article" date="2019" name="Commun. Biol.">
        <title>The bagworm genome reveals a unique fibroin gene that provides high tensile strength.</title>
        <authorList>
            <person name="Kono N."/>
            <person name="Nakamura H."/>
            <person name="Ohtoshi R."/>
            <person name="Tomita M."/>
            <person name="Numata K."/>
            <person name="Arakawa K."/>
        </authorList>
    </citation>
    <scope>NUCLEOTIDE SEQUENCE [LARGE SCALE GENOMIC DNA]</scope>
</reference>
<keyword evidence="3" id="KW-1185">Reference proteome</keyword>
<dbReference type="EMBL" id="BGZK01000577">
    <property type="protein sequence ID" value="GBP51201.1"/>
    <property type="molecule type" value="Genomic_DNA"/>
</dbReference>
<dbReference type="Proteomes" id="UP000299102">
    <property type="component" value="Unassembled WGS sequence"/>
</dbReference>
<dbReference type="AlphaFoldDB" id="A0A4C1WIZ5"/>
<gene>
    <name evidence="2" type="ORF">EVAR_85412_1</name>
</gene>
<organism evidence="2 3">
    <name type="scientific">Eumeta variegata</name>
    <name type="common">Bagworm moth</name>
    <name type="synonym">Eumeta japonica</name>
    <dbReference type="NCBI Taxonomy" id="151549"/>
    <lineage>
        <taxon>Eukaryota</taxon>
        <taxon>Metazoa</taxon>
        <taxon>Ecdysozoa</taxon>
        <taxon>Arthropoda</taxon>
        <taxon>Hexapoda</taxon>
        <taxon>Insecta</taxon>
        <taxon>Pterygota</taxon>
        <taxon>Neoptera</taxon>
        <taxon>Endopterygota</taxon>
        <taxon>Lepidoptera</taxon>
        <taxon>Glossata</taxon>
        <taxon>Ditrysia</taxon>
        <taxon>Tineoidea</taxon>
        <taxon>Psychidae</taxon>
        <taxon>Oiketicinae</taxon>
        <taxon>Eumeta</taxon>
    </lineage>
</organism>
<feature type="region of interest" description="Disordered" evidence="1">
    <location>
        <begin position="19"/>
        <end position="95"/>
    </location>
</feature>
<evidence type="ECO:0000313" key="3">
    <source>
        <dbReference type="Proteomes" id="UP000299102"/>
    </source>
</evidence>
<evidence type="ECO:0000256" key="1">
    <source>
        <dbReference type="SAM" id="MobiDB-lite"/>
    </source>
</evidence>
<sequence length="95" mass="10690">MESNGEKCEISFTRSVRVNGSQRLQRDRNGFPCPNRASVEARAAPPHYVRRNRPARTAPEHGKPIRQPPALSPFALRRPPPLVPIHPTLSLPLLR</sequence>